<evidence type="ECO:0000313" key="3">
    <source>
        <dbReference type="EMBL" id="KZT32732.1"/>
    </source>
</evidence>
<dbReference type="OrthoDB" id="3270417at2759"/>
<feature type="transmembrane region" description="Helical" evidence="1">
    <location>
        <begin position="15"/>
        <end position="40"/>
    </location>
</feature>
<dbReference type="PANTHER" id="PTHR40465:SF1">
    <property type="entry name" value="DUF6534 DOMAIN-CONTAINING PROTEIN"/>
    <property type="match status" value="1"/>
</dbReference>
<feature type="transmembrane region" description="Helical" evidence="1">
    <location>
        <begin position="160"/>
        <end position="185"/>
    </location>
</feature>
<name>A0A165Y040_9AGAM</name>
<dbReference type="STRING" id="1314776.A0A165Y040"/>
<dbReference type="Proteomes" id="UP000076798">
    <property type="component" value="Unassembled WGS sequence"/>
</dbReference>
<feature type="transmembrane region" description="Helical" evidence="1">
    <location>
        <begin position="52"/>
        <end position="76"/>
    </location>
</feature>
<feature type="transmembrane region" description="Helical" evidence="1">
    <location>
        <begin position="88"/>
        <end position="113"/>
    </location>
</feature>
<dbReference type="Pfam" id="PF20152">
    <property type="entry name" value="DUF6534"/>
    <property type="match status" value="1"/>
</dbReference>
<evidence type="ECO:0000313" key="4">
    <source>
        <dbReference type="Proteomes" id="UP000076798"/>
    </source>
</evidence>
<dbReference type="EMBL" id="KV428300">
    <property type="protein sequence ID" value="KZT32732.1"/>
    <property type="molecule type" value="Genomic_DNA"/>
</dbReference>
<protein>
    <recommendedName>
        <fullName evidence="2">DUF6534 domain-containing protein</fullName>
    </recommendedName>
</protein>
<feature type="domain" description="DUF6534" evidence="2">
    <location>
        <begin position="170"/>
        <end position="256"/>
    </location>
</feature>
<proteinExistence type="predicted"/>
<feature type="transmembrane region" description="Helical" evidence="1">
    <location>
        <begin position="231"/>
        <end position="252"/>
    </location>
</feature>
<dbReference type="InterPro" id="IPR045339">
    <property type="entry name" value="DUF6534"/>
</dbReference>
<feature type="transmembrane region" description="Helical" evidence="1">
    <location>
        <begin position="125"/>
        <end position="148"/>
    </location>
</feature>
<evidence type="ECO:0000259" key="2">
    <source>
        <dbReference type="Pfam" id="PF20152"/>
    </source>
</evidence>
<dbReference type="PANTHER" id="PTHR40465">
    <property type="entry name" value="CHROMOSOME 1, WHOLE GENOME SHOTGUN SEQUENCE"/>
    <property type="match status" value="1"/>
</dbReference>
<organism evidence="3 4">
    <name type="scientific">Sistotremastrum suecicum HHB10207 ss-3</name>
    <dbReference type="NCBI Taxonomy" id="1314776"/>
    <lineage>
        <taxon>Eukaryota</taxon>
        <taxon>Fungi</taxon>
        <taxon>Dikarya</taxon>
        <taxon>Basidiomycota</taxon>
        <taxon>Agaricomycotina</taxon>
        <taxon>Agaricomycetes</taxon>
        <taxon>Sistotremastrales</taxon>
        <taxon>Sistotremastraceae</taxon>
        <taxon>Sistotremastrum</taxon>
    </lineage>
</organism>
<keyword evidence="4" id="KW-1185">Reference proteome</keyword>
<reference evidence="3 4" key="1">
    <citation type="journal article" date="2016" name="Mol. Biol. Evol.">
        <title>Comparative Genomics of Early-Diverging Mushroom-Forming Fungi Provides Insights into the Origins of Lignocellulose Decay Capabilities.</title>
        <authorList>
            <person name="Nagy L.G."/>
            <person name="Riley R."/>
            <person name="Tritt A."/>
            <person name="Adam C."/>
            <person name="Daum C."/>
            <person name="Floudas D."/>
            <person name="Sun H."/>
            <person name="Yadav J.S."/>
            <person name="Pangilinan J."/>
            <person name="Larsson K.H."/>
            <person name="Matsuura K."/>
            <person name="Barry K."/>
            <person name="Labutti K."/>
            <person name="Kuo R."/>
            <person name="Ohm R.A."/>
            <person name="Bhattacharya S.S."/>
            <person name="Shirouzu T."/>
            <person name="Yoshinaga Y."/>
            <person name="Martin F.M."/>
            <person name="Grigoriev I.V."/>
            <person name="Hibbett D.S."/>
        </authorList>
    </citation>
    <scope>NUCLEOTIDE SEQUENCE [LARGE SCALE GENOMIC DNA]</scope>
    <source>
        <strain evidence="3 4">HHB10207 ss-3</strain>
    </source>
</reference>
<keyword evidence="1" id="KW-0812">Transmembrane</keyword>
<feature type="transmembrane region" description="Helical" evidence="1">
    <location>
        <begin position="197"/>
        <end position="225"/>
    </location>
</feature>
<keyword evidence="1" id="KW-0472">Membrane</keyword>
<gene>
    <name evidence="3" type="ORF">SISSUDRAFT_489550</name>
</gene>
<evidence type="ECO:0000256" key="1">
    <source>
        <dbReference type="SAM" id="Phobius"/>
    </source>
</evidence>
<accession>A0A165Y040</accession>
<dbReference type="AlphaFoldDB" id="A0A165Y040"/>
<keyword evidence="1" id="KW-1133">Transmembrane helix</keyword>
<sequence length="329" mass="36909">MSSVPTPLLKVDNTVGALLLGVIISGILYGVTVAQLGYYFTVYTRDSPFLKWTVAVLAVSDTTQAALAIHSIYWYVVVNYFSPLALDHIIWSLSTQIILVATTTTAVRCFFFWRIWILNGRRWPVPVLFCILQVVDIGFVIAASIDFFGARLFSVVIQRLWLPGVALGISALSDILVSLTMVYYLRKQATGFAKTDTIINTLSIWTLHTGALTGICATLTLVFMATLPHTMIFISCYLAFGKVYVNSMLATLNSRQTLRDRTRENMSISMQTNASRYVNLGSKRQSLSMAGRPIRHILEEPELELEEDLKERGVTITVEQYEMKDELPR</sequence>